<dbReference type="Proteomes" id="UP000030744">
    <property type="component" value="Unassembled WGS sequence"/>
</dbReference>
<proteinExistence type="predicted"/>
<evidence type="ECO:0000256" key="2">
    <source>
        <dbReference type="SAM" id="Phobius"/>
    </source>
</evidence>
<dbReference type="GO" id="GO:0005524">
    <property type="term" value="F:ATP binding"/>
    <property type="evidence" value="ECO:0007669"/>
    <property type="project" value="InterPro"/>
</dbReference>
<keyword evidence="2" id="KW-1133">Transmembrane helix</keyword>
<dbReference type="AlphaFoldDB" id="U6K088"/>
<dbReference type="GeneID" id="25380385"/>
<dbReference type="SUPFAM" id="SSF56112">
    <property type="entry name" value="Protein kinase-like (PK-like)"/>
    <property type="match status" value="1"/>
</dbReference>
<feature type="domain" description="Protein kinase" evidence="3">
    <location>
        <begin position="200"/>
        <end position="505"/>
    </location>
</feature>
<dbReference type="GO" id="GO:0004672">
    <property type="term" value="F:protein kinase activity"/>
    <property type="evidence" value="ECO:0007669"/>
    <property type="project" value="InterPro"/>
</dbReference>
<evidence type="ECO:0000259" key="3">
    <source>
        <dbReference type="PROSITE" id="PS50011"/>
    </source>
</evidence>
<dbReference type="EMBL" id="HG682475">
    <property type="protein sequence ID" value="CDJ30371.1"/>
    <property type="molecule type" value="Genomic_DNA"/>
</dbReference>
<feature type="compositionally biased region" description="Basic and acidic residues" evidence="1">
    <location>
        <begin position="10"/>
        <end position="21"/>
    </location>
</feature>
<feature type="region of interest" description="Disordered" evidence="1">
    <location>
        <begin position="1"/>
        <end position="45"/>
    </location>
</feature>
<reference evidence="4" key="2">
    <citation type="submission" date="2013-10" db="EMBL/GenBank/DDBJ databases">
        <authorList>
            <person name="Aslett M."/>
        </authorList>
    </citation>
    <scope>NUCLEOTIDE SEQUENCE [LARGE SCALE GENOMIC DNA]</scope>
    <source>
        <strain evidence="4">Houghton</strain>
    </source>
</reference>
<feature type="transmembrane region" description="Helical" evidence="2">
    <location>
        <begin position="67"/>
        <end position="89"/>
    </location>
</feature>
<reference evidence="4" key="1">
    <citation type="submission" date="2013-10" db="EMBL/GenBank/DDBJ databases">
        <title>Genomic analysis of the causative agents of coccidiosis in chickens.</title>
        <authorList>
            <person name="Reid A.J."/>
            <person name="Blake D."/>
            <person name="Billington K."/>
            <person name="Browne H."/>
            <person name="Dunn M."/>
            <person name="Hung S."/>
            <person name="Kawahara F."/>
            <person name="Miranda-Saavedra D."/>
            <person name="Mourier T."/>
            <person name="Nagra H."/>
            <person name="Otto T.D."/>
            <person name="Rawlings N."/>
            <person name="Sanchez A."/>
            <person name="Sanders M."/>
            <person name="Subramaniam C."/>
            <person name="Tay Y."/>
            <person name="Dear P."/>
            <person name="Doerig C."/>
            <person name="Gruber A."/>
            <person name="Parkinson J."/>
            <person name="Shirley M."/>
            <person name="Wan K.L."/>
            <person name="Berriman M."/>
            <person name="Tomley F."/>
            <person name="Pain A."/>
        </authorList>
    </citation>
    <scope>NUCLEOTIDE SEQUENCE [LARGE SCALE GENOMIC DNA]</scope>
    <source>
        <strain evidence="4">Houghton</strain>
    </source>
</reference>
<protein>
    <recommendedName>
        <fullName evidence="3">Protein kinase domain-containing protein</fullName>
    </recommendedName>
</protein>
<sequence length="508" mass="55564">MSDINGSPPAEERNGVVKDRSWVPQNGEDAYSIQGAMDKAEQEPQNEDAFKLGNGLATRQRGGGPRLSALIGILLAGFVAAMLSGVLLLPVRRQQHRRSLAEAWASVTPHDEPWALPSVSEAESQSTPSLVYGKEEIAAAVGEREVHDFPPRGSLGQEMLGALGDKVSKGKRSSLLGAIIRLKNIQKLGSNEVDKEGGEFYVNKYMGENTTCVFVEVVQVATLKRYAMRLQSLPPTVGGETVSPQLAKAIHQESIVASTTAMLEAVGNAPLDKAAEERGLALAESVATIANVDEPVRCSRVYASGDVQLMELFYGNLEDVFTSETQLSMDAKLYAARRVLHQLLLLQSAGVSTNNLKLETMYMQKDGSFFFGGFDETSRIGDVLGRVGGGASRDAKNKMLLAVREALSRPEARHAHSKLDMWDLGVCLYRIFTDGSMPFDLDKRSSSRSVLPILQEEQLRGSDLREQLFMAGVPHRWATLIMRLLEPDSRQRIDAQTVVMHFPDLLRG</sequence>
<dbReference type="OrthoDB" id="3256376at2759"/>
<dbReference type="InterPro" id="IPR011009">
    <property type="entry name" value="Kinase-like_dom_sf"/>
</dbReference>
<dbReference type="RefSeq" id="XP_013352938.1">
    <property type="nucleotide sequence ID" value="XM_013497484.1"/>
</dbReference>
<keyword evidence="2" id="KW-0472">Membrane</keyword>
<organism evidence="4 5">
    <name type="scientific">Eimeria mitis</name>
    <dbReference type="NCBI Taxonomy" id="44415"/>
    <lineage>
        <taxon>Eukaryota</taxon>
        <taxon>Sar</taxon>
        <taxon>Alveolata</taxon>
        <taxon>Apicomplexa</taxon>
        <taxon>Conoidasida</taxon>
        <taxon>Coccidia</taxon>
        <taxon>Eucoccidiorida</taxon>
        <taxon>Eimeriorina</taxon>
        <taxon>Eimeriidae</taxon>
        <taxon>Eimeria</taxon>
    </lineage>
</organism>
<keyword evidence="5" id="KW-1185">Reference proteome</keyword>
<evidence type="ECO:0000256" key="1">
    <source>
        <dbReference type="SAM" id="MobiDB-lite"/>
    </source>
</evidence>
<accession>U6K088</accession>
<name>U6K088_9EIME</name>
<dbReference type="VEuPathDB" id="ToxoDB:EMH_0057520"/>
<evidence type="ECO:0000313" key="4">
    <source>
        <dbReference type="EMBL" id="CDJ30371.1"/>
    </source>
</evidence>
<keyword evidence="2" id="KW-0812">Transmembrane</keyword>
<dbReference type="InterPro" id="IPR000719">
    <property type="entry name" value="Prot_kinase_dom"/>
</dbReference>
<gene>
    <name evidence="4" type="ORF">EMH_0057520</name>
</gene>
<dbReference type="PROSITE" id="PS50011">
    <property type="entry name" value="PROTEIN_KINASE_DOM"/>
    <property type="match status" value="1"/>
</dbReference>
<evidence type="ECO:0000313" key="5">
    <source>
        <dbReference type="Proteomes" id="UP000030744"/>
    </source>
</evidence>
<dbReference type="Gene3D" id="1.10.510.10">
    <property type="entry name" value="Transferase(Phosphotransferase) domain 1"/>
    <property type="match status" value="1"/>
</dbReference>